<feature type="transmembrane region" description="Helical" evidence="6">
    <location>
        <begin position="215"/>
        <end position="233"/>
    </location>
</feature>
<feature type="transmembrane region" description="Helical" evidence="6">
    <location>
        <begin position="369"/>
        <end position="391"/>
    </location>
</feature>
<keyword evidence="4 6" id="KW-1133">Transmembrane helix</keyword>
<keyword evidence="2" id="KW-1003">Cell membrane</keyword>
<feature type="transmembrane region" description="Helical" evidence="6">
    <location>
        <begin position="159"/>
        <end position="186"/>
    </location>
</feature>
<evidence type="ECO:0000313" key="7">
    <source>
        <dbReference type="EMBL" id="KRK23564.1"/>
    </source>
</evidence>
<dbReference type="InterPro" id="IPR011701">
    <property type="entry name" value="MFS"/>
</dbReference>
<protein>
    <submittedName>
        <fullName evidence="7">Macrolide-efflux protein</fullName>
    </submittedName>
</protein>
<keyword evidence="5 6" id="KW-0472">Membrane</keyword>
<feature type="transmembrane region" description="Helical" evidence="6">
    <location>
        <begin position="305"/>
        <end position="325"/>
    </location>
</feature>
<dbReference type="CDD" id="cd06173">
    <property type="entry name" value="MFS_MefA_like"/>
    <property type="match status" value="1"/>
</dbReference>
<evidence type="ECO:0000256" key="6">
    <source>
        <dbReference type="SAM" id="Phobius"/>
    </source>
</evidence>
<dbReference type="Proteomes" id="UP000051020">
    <property type="component" value="Unassembled WGS sequence"/>
</dbReference>
<comment type="caution">
    <text evidence="7">The sequence shown here is derived from an EMBL/GenBank/DDBJ whole genome shotgun (WGS) entry which is preliminary data.</text>
</comment>
<sequence>MINMRQSAFRFLWLSFLISSIGDWLYKLALPVVILQKTGSAYHAATAFGVSFIPWIVFSMIGGVVADNYSKKHVLIFGNFIASGLALLLLSVLWQRQLNYPLMYIAIFLLASVDPLTHPGFQSIIPELVANDYLVAANATIQTIENCISVVGPLLGGAIITLIGGYTGLLVDVGSFLAAALLLCWLPSQRIAERSHSSILGDLQTGFAYTIKQRVILSGSLMFFFTNFALNMFEANYMYYMIKQLGYSLFETSIAMTIAGIGALLGGLLSTRLITNRKAGAVLTSSTMWAGGLTFLLLFSHNFIYIGLILASINVFGTLNVVTYFSLRQRTVPERLLGRVVAVTRMVSYAAIPLGSWVGGLILGRGYQMSVVIIAAGIIRFGAGFISRYTAMGHEV</sequence>
<dbReference type="Gene3D" id="1.20.1250.20">
    <property type="entry name" value="MFS general substrate transporter like domains"/>
    <property type="match status" value="1"/>
</dbReference>
<name>A0A837R9U5_LACPE</name>
<evidence type="ECO:0000313" key="8">
    <source>
        <dbReference type="Proteomes" id="UP000051020"/>
    </source>
</evidence>
<comment type="subcellular location">
    <subcellularLocation>
        <location evidence="1">Cell membrane</location>
        <topology evidence="1">Multi-pass membrane protein</topology>
    </subcellularLocation>
</comment>
<feature type="transmembrane region" description="Helical" evidence="6">
    <location>
        <begin position="281"/>
        <end position="299"/>
    </location>
</feature>
<dbReference type="SUPFAM" id="SSF103473">
    <property type="entry name" value="MFS general substrate transporter"/>
    <property type="match status" value="1"/>
</dbReference>
<dbReference type="PANTHER" id="PTHR23513">
    <property type="entry name" value="INTEGRAL MEMBRANE EFFLUX PROTEIN-RELATED"/>
    <property type="match status" value="1"/>
</dbReference>
<dbReference type="GO" id="GO:0022857">
    <property type="term" value="F:transmembrane transporter activity"/>
    <property type="evidence" value="ECO:0007669"/>
    <property type="project" value="InterPro"/>
</dbReference>
<dbReference type="Pfam" id="PF07690">
    <property type="entry name" value="MFS_1"/>
    <property type="match status" value="1"/>
</dbReference>
<evidence type="ECO:0000256" key="5">
    <source>
        <dbReference type="ARBA" id="ARBA00023136"/>
    </source>
</evidence>
<feature type="transmembrane region" description="Helical" evidence="6">
    <location>
        <begin position="12"/>
        <end position="35"/>
    </location>
</feature>
<feature type="transmembrane region" description="Helical" evidence="6">
    <location>
        <begin position="41"/>
        <end position="62"/>
    </location>
</feature>
<reference evidence="7 8" key="1">
    <citation type="journal article" date="2015" name="Genome Announc.">
        <title>Expanding the biotechnology potential of lactobacilli through comparative genomics of 213 strains and associated genera.</title>
        <authorList>
            <person name="Sun Z."/>
            <person name="Harris H.M."/>
            <person name="McCann A."/>
            <person name="Guo C."/>
            <person name="Argimon S."/>
            <person name="Zhang W."/>
            <person name="Yang X."/>
            <person name="Jeffery I.B."/>
            <person name="Cooney J.C."/>
            <person name="Kagawa T.F."/>
            <person name="Liu W."/>
            <person name="Song Y."/>
            <person name="Salvetti E."/>
            <person name="Wrobel A."/>
            <person name="Rasinkangas P."/>
            <person name="Parkhill J."/>
            <person name="Rea M.C."/>
            <person name="O'Sullivan O."/>
            <person name="Ritari J."/>
            <person name="Douillard F.P."/>
            <person name="Paul Ross R."/>
            <person name="Yang R."/>
            <person name="Briner A.E."/>
            <person name="Felis G.E."/>
            <person name="de Vos W.M."/>
            <person name="Barrangou R."/>
            <person name="Klaenhammer T.R."/>
            <person name="Caufield P.W."/>
            <person name="Cui Y."/>
            <person name="Zhang H."/>
            <person name="O'Toole P.W."/>
        </authorList>
    </citation>
    <scope>NUCLEOTIDE SEQUENCE [LARGE SCALE GENOMIC DNA]</scope>
    <source>
        <strain evidence="7 8">DSM 20314</strain>
    </source>
</reference>
<dbReference type="AlphaFoldDB" id="A0A837R9U5"/>
<feature type="transmembrane region" description="Helical" evidence="6">
    <location>
        <begin position="74"/>
        <end position="94"/>
    </location>
</feature>
<dbReference type="InterPro" id="IPR036259">
    <property type="entry name" value="MFS_trans_sf"/>
</dbReference>
<evidence type="ECO:0000256" key="4">
    <source>
        <dbReference type="ARBA" id="ARBA00022989"/>
    </source>
</evidence>
<dbReference type="EMBL" id="AZCU01000015">
    <property type="protein sequence ID" value="KRK23564.1"/>
    <property type="molecule type" value="Genomic_DNA"/>
</dbReference>
<organism evidence="7 8">
    <name type="scientific">Lactiplantibacillus pentosus DSM 20314</name>
    <dbReference type="NCBI Taxonomy" id="1423791"/>
    <lineage>
        <taxon>Bacteria</taxon>
        <taxon>Bacillati</taxon>
        <taxon>Bacillota</taxon>
        <taxon>Bacilli</taxon>
        <taxon>Lactobacillales</taxon>
        <taxon>Lactobacillaceae</taxon>
        <taxon>Lactiplantibacillus</taxon>
    </lineage>
</organism>
<evidence type="ECO:0000256" key="3">
    <source>
        <dbReference type="ARBA" id="ARBA00022692"/>
    </source>
</evidence>
<feature type="transmembrane region" description="Helical" evidence="6">
    <location>
        <begin position="245"/>
        <end position="269"/>
    </location>
</feature>
<keyword evidence="3 6" id="KW-0812">Transmembrane</keyword>
<proteinExistence type="predicted"/>
<dbReference type="GO" id="GO:0005886">
    <property type="term" value="C:plasma membrane"/>
    <property type="evidence" value="ECO:0007669"/>
    <property type="project" value="UniProtKB-SubCell"/>
</dbReference>
<evidence type="ECO:0000256" key="1">
    <source>
        <dbReference type="ARBA" id="ARBA00004651"/>
    </source>
</evidence>
<accession>A0A837R9U5</accession>
<gene>
    <name evidence="7" type="ORF">FD24_GL000991</name>
</gene>
<evidence type="ECO:0000256" key="2">
    <source>
        <dbReference type="ARBA" id="ARBA00022475"/>
    </source>
</evidence>
<feature type="transmembrane region" description="Helical" evidence="6">
    <location>
        <begin position="346"/>
        <end position="363"/>
    </location>
</feature>
<dbReference type="PANTHER" id="PTHR23513:SF6">
    <property type="entry name" value="MAJOR FACILITATOR SUPERFAMILY ASSOCIATED DOMAIN-CONTAINING PROTEIN"/>
    <property type="match status" value="1"/>
</dbReference>